<sequence length="340" mass="37000">MTPYSILDLSPIPQGSTARHALNNSLGLAQHAERLGYRRYWLAEHHNMIGNASSATAVVISHVASGTSHIRLGSGGVMLPNHSPLVIAEQFGTLACLYPDRIDLGLGRAPGTDPMTARALRRDLQESNEGFPQDVLELQAYLSREGDQLPVKAVPGTGTEVPIWILGSSLYGAQLAAHFGLPYAFASHFAPADLFDALAVYRQTFKPSKQLAKPYAMVLVNVVAAATDHEARYLFTSVQQHFVRMRRNTRGQLPPPIDKIDEFWSEAERQFASQMLACSVVGGPDTVRAGLAQILGQTHADELMFAGQIFDHQARLDSFAIAANAMNQIDHLSPVVSEPI</sequence>
<evidence type="ECO:0000313" key="3">
    <source>
        <dbReference type="EMBL" id="UOD49539.1"/>
    </source>
</evidence>
<dbReference type="PANTHER" id="PTHR30137">
    <property type="entry name" value="LUCIFERASE-LIKE MONOOXYGENASE"/>
    <property type="match status" value="1"/>
</dbReference>
<evidence type="ECO:0000259" key="2">
    <source>
        <dbReference type="Pfam" id="PF00296"/>
    </source>
</evidence>
<protein>
    <submittedName>
        <fullName evidence="3">LLM class flavin-dependent oxidoreductase</fullName>
    </submittedName>
</protein>
<dbReference type="InterPro" id="IPR019949">
    <property type="entry name" value="CmoO-like"/>
</dbReference>
<dbReference type="PANTHER" id="PTHR30137:SF6">
    <property type="entry name" value="LUCIFERASE-LIKE MONOOXYGENASE"/>
    <property type="match status" value="1"/>
</dbReference>
<reference evidence="3 4" key="1">
    <citation type="submission" date="2020-11" db="EMBL/GenBank/DDBJ databases">
        <title>Algicoccus daihaiensis sp.nov., isolated from Daihai Lake in Inner Mongolia.</title>
        <authorList>
            <person name="Kai J."/>
        </authorList>
    </citation>
    <scope>NUCLEOTIDE SEQUENCE [LARGE SCALE GENOMIC DNA]</scope>
    <source>
        <strain evidence="4">f23</strain>
    </source>
</reference>
<name>A0ABY4AH77_9BURK</name>
<dbReference type="SUPFAM" id="SSF51679">
    <property type="entry name" value="Bacterial luciferase-like"/>
    <property type="match status" value="1"/>
</dbReference>
<dbReference type="InterPro" id="IPR011251">
    <property type="entry name" value="Luciferase-like_dom"/>
</dbReference>
<dbReference type="EMBL" id="CP063982">
    <property type="protein sequence ID" value="UOD49539.1"/>
    <property type="molecule type" value="Genomic_DNA"/>
</dbReference>
<keyword evidence="4" id="KW-1185">Reference proteome</keyword>
<accession>A0ABY4AH77</accession>
<dbReference type="Proteomes" id="UP000831607">
    <property type="component" value="Chromosome"/>
</dbReference>
<dbReference type="NCBIfam" id="TIGR03558">
    <property type="entry name" value="oxido_grp_1"/>
    <property type="match status" value="1"/>
</dbReference>
<evidence type="ECO:0000256" key="1">
    <source>
        <dbReference type="ARBA" id="ARBA00007789"/>
    </source>
</evidence>
<dbReference type="InterPro" id="IPR050766">
    <property type="entry name" value="Bact_Lucif_Oxidored"/>
</dbReference>
<gene>
    <name evidence="3" type="ORF">DHf2319_08630</name>
</gene>
<dbReference type="Pfam" id="PF00296">
    <property type="entry name" value="Bac_luciferase"/>
    <property type="match status" value="1"/>
</dbReference>
<dbReference type="InterPro" id="IPR036661">
    <property type="entry name" value="Luciferase-like_sf"/>
</dbReference>
<dbReference type="CDD" id="cd00347">
    <property type="entry name" value="Flavin_utilizing_monoxygenases"/>
    <property type="match status" value="2"/>
</dbReference>
<comment type="similarity">
    <text evidence="1">To bacterial alkanal monooxygenase alpha and beta chains.</text>
</comment>
<proteinExistence type="predicted"/>
<feature type="domain" description="Luciferase-like" evidence="2">
    <location>
        <begin position="7"/>
        <end position="293"/>
    </location>
</feature>
<organism evidence="3 4">
    <name type="scientific">Orrella daihaiensis</name>
    <dbReference type="NCBI Taxonomy" id="2782176"/>
    <lineage>
        <taxon>Bacteria</taxon>
        <taxon>Pseudomonadati</taxon>
        <taxon>Pseudomonadota</taxon>
        <taxon>Betaproteobacteria</taxon>
        <taxon>Burkholderiales</taxon>
        <taxon>Alcaligenaceae</taxon>
        <taxon>Orrella</taxon>
    </lineage>
</organism>
<dbReference type="RefSeq" id="WP_243477766.1">
    <property type="nucleotide sequence ID" value="NZ_CP063982.1"/>
</dbReference>
<dbReference type="Gene3D" id="3.20.20.30">
    <property type="entry name" value="Luciferase-like domain"/>
    <property type="match status" value="1"/>
</dbReference>
<evidence type="ECO:0000313" key="4">
    <source>
        <dbReference type="Proteomes" id="UP000831607"/>
    </source>
</evidence>